<evidence type="ECO:0000313" key="2">
    <source>
        <dbReference type="Proteomes" id="UP000435138"/>
    </source>
</evidence>
<comment type="caution">
    <text evidence="1">The sequence shown here is derived from an EMBL/GenBank/DDBJ whole genome shotgun (WGS) entry which is preliminary data.</text>
</comment>
<dbReference type="Pfam" id="PF17914">
    <property type="entry name" value="HopA1"/>
    <property type="match status" value="1"/>
</dbReference>
<dbReference type="EMBL" id="WIXI01000043">
    <property type="protein sequence ID" value="MQY47081.1"/>
    <property type="molecule type" value="Genomic_DNA"/>
</dbReference>
<sequence>MPLVLCVYEKIASRMSASVPLFTRAIAPGLAFAEDPGSGDSFGISRSMLMADILIANAFVSREADPDRLMLDAFRAAGLLPRRPYAPEAHLEHYETLIIGALKEWSGHENRQA</sequence>
<evidence type="ECO:0000313" key="1">
    <source>
        <dbReference type="EMBL" id="MQY47081.1"/>
    </source>
</evidence>
<accession>A0A6A8AEA9</accession>
<gene>
    <name evidence="1" type="ORF">GAO09_13665</name>
</gene>
<dbReference type="Proteomes" id="UP000435138">
    <property type="component" value="Unassembled WGS sequence"/>
</dbReference>
<dbReference type="InterPro" id="IPR040871">
    <property type="entry name" value="HopA1"/>
</dbReference>
<reference evidence="1 2" key="1">
    <citation type="submission" date="2019-11" db="EMBL/GenBank/DDBJ databases">
        <title>Genome analysis of Rhizobacterium cereale a novel genus and species isolated from maize roots in North Spain.</title>
        <authorList>
            <person name="Menendez E."/>
            <person name="Flores-Felix J.D."/>
            <person name="Ramirez-Bahena M.-H."/>
            <person name="Igual J.M."/>
            <person name="Garcia-Fraile P."/>
            <person name="Peix A."/>
            <person name="Velazquez E."/>
        </authorList>
    </citation>
    <scope>NUCLEOTIDE SEQUENCE [LARGE SCALE GENOMIC DNA]</scope>
    <source>
        <strain evidence="1 2">RZME27</strain>
    </source>
</reference>
<name>A0A6A8AEA9_9HYPH</name>
<keyword evidence="2" id="KW-1185">Reference proteome</keyword>
<organism evidence="1 2">
    <name type="scientific">Endobacterium cereale</name>
    <dbReference type="NCBI Taxonomy" id="2663029"/>
    <lineage>
        <taxon>Bacteria</taxon>
        <taxon>Pseudomonadati</taxon>
        <taxon>Pseudomonadota</taxon>
        <taxon>Alphaproteobacteria</taxon>
        <taxon>Hyphomicrobiales</taxon>
        <taxon>Rhizobiaceae</taxon>
        <taxon>Endobacterium</taxon>
    </lineage>
</organism>
<dbReference type="AlphaFoldDB" id="A0A6A8AEA9"/>
<protein>
    <submittedName>
        <fullName evidence="1">Uncharacterized protein</fullName>
    </submittedName>
</protein>
<proteinExistence type="predicted"/>